<evidence type="ECO:0000313" key="5">
    <source>
        <dbReference type="Proteomes" id="UP001274321"/>
    </source>
</evidence>
<sequence length="158" mass="17655">MPAPEDFMRRAIALSREQMLAKGSAPFAAVVVKDGEIVGEGVNNVVNNSDPTSHGEVEAIRDACRRLGTWDLSGCDLYTTCEPCELCVAAMWWARVSRMYYANTLQDADEIGFDLRPLRDTVRADLLRRPITAQRVLPDEARAVIDEWTALPTYKIPQ</sequence>
<dbReference type="GO" id="GO:0052717">
    <property type="term" value="F:tRNA-specific adenosine-34 deaminase activity"/>
    <property type="evidence" value="ECO:0007669"/>
    <property type="project" value="UniProtKB-EC"/>
</dbReference>
<keyword evidence="1" id="KW-0479">Metal-binding</keyword>
<dbReference type="PROSITE" id="PS51747">
    <property type="entry name" value="CYT_DCMP_DEAMINASES_2"/>
    <property type="match status" value="1"/>
</dbReference>
<dbReference type="Pfam" id="PF00383">
    <property type="entry name" value="dCMP_cyt_deam_1"/>
    <property type="match status" value="1"/>
</dbReference>
<dbReference type="PANTHER" id="PTHR11079">
    <property type="entry name" value="CYTOSINE DEAMINASE FAMILY MEMBER"/>
    <property type="match status" value="1"/>
</dbReference>
<dbReference type="InterPro" id="IPR016192">
    <property type="entry name" value="APOBEC/CMP_deaminase_Zn-bd"/>
</dbReference>
<evidence type="ECO:0000259" key="3">
    <source>
        <dbReference type="PROSITE" id="PS51747"/>
    </source>
</evidence>
<gene>
    <name evidence="4" type="ORF">SCD90_02215</name>
</gene>
<dbReference type="Proteomes" id="UP001274321">
    <property type="component" value="Unassembled WGS sequence"/>
</dbReference>
<dbReference type="InterPro" id="IPR002125">
    <property type="entry name" value="CMP_dCMP_dom"/>
</dbReference>
<organism evidence="4 5">
    <name type="scientific">Terrihabitans rhizophilus</name>
    <dbReference type="NCBI Taxonomy" id="3092662"/>
    <lineage>
        <taxon>Bacteria</taxon>
        <taxon>Pseudomonadati</taxon>
        <taxon>Pseudomonadota</taxon>
        <taxon>Alphaproteobacteria</taxon>
        <taxon>Hyphomicrobiales</taxon>
        <taxon>Terrihabitans</taxon>
    </lineage>
</organism>
<evidence type="ECO:0000256" key="2">
    <source>
        <dbReference type="ARBA" id="ARBA00022833"/>
    </source>
</evidence>
<keyword evidence="4" id="KW-0378">Hydrolase</keyword>
<dbReference type="SUPFAM" id="SSF53927">
    <property type="entry name" value="Cytidine deaminase-like"/>
    <property type="match status" value="1"/>
</dbReference>
<dbReference type="EC" id="3.5.4.33" evidence="4"/>
<dbReference type="InterPro" id="IPR016193">
    <property type="entry name" value="Cytidine_deaminase-like"/>
</dbReference>
<dbReference type="CDD" id="cd01285">
    <property type="entry name" value="nucleoside_deaminase"/>
    <property type="match status" value="1"/>
</dbReference>
<comment type="caution">
    <text evidence="4">The sequence shown here is derived from an EMBL/GenBank/DDBJ whole genome shotgun (WGS) entry which is preliminary data.</text>
</comment>
<dbReference type="Gene3D" id="3.40.140.10">
    <property type="entry name" value="Cytidine Deaminase, domain 2"/>
    <property type="match status" value="1"/>
</dbReference>
<keyword evidence="5" id="KW-1185">Reference proteome</keyword>
<dbReference type="RefSeq" id="WP_319842983.1">
    <property type="nucleotide sequence ID" value="NZ_JAXAFJ010000001.1"/>
</dbReference>
<name>A0ABU4RKX7_9HYPH</name>
<dbReference type="PANTHER" id="PTHR11079:SF161">
    <property type="entry name" value="CMP_DCMP-TYPE DEAMINASE DOMAIN-CONTAINING PROTEIN"/>
    <property type="match status" value="1"/>
</dbReference>
<dbReference type="PROSITE" id="PS00903">
    <property type="entry name" value="CYT_DCMP_DEAMINASES_1"/>
    <property type="match status" value="1"/>
</dbReference>
<evidence type="ECO:0000256" key="1">
    <source>
        <dbReference type="ARBA" id="ARBA00022723"/>
    </source>
</evidence>
<keyword evidence="2" id="KW-0862">Zinc</keyword>
<proteinExistence type="predicted"/>
<feature type="domain" description="CMP/dCMP-type deaminase" evidence="3">
    <location>
        <begin position="2"/>
        <end position="126"/>
    </location>
</feature>
<evidence type="ECO:0000313" key="4">
    <source>
        <dbReference type="EMBL" id="MDX6804868.1"/>
    </source>
</evidence>
<reference evidence="4 5" key="1">
    <citation type="submission" date="2023-11" db="EMBL/GenBank/DDBJ databases">
        <authorList>
            <person name="Bao R."/>
        </authorList>
    </citation>
    <scope>NUCLEOTIDE SEQUENCE [LARGE SCALE GENOMIC DNA]</scope>
    <source>
        <strain evidence="4 5">PJ23</strain>
    </source>
</reference>
<protein>
    <submittedName>
        <fullName evidence="4">Nucleoside deaminase</fullName>
        <ecNumber evidence="4">3.5.4.33</ecNumber>
    </submittedName>
</protein>
<dbReference type="EMBL" id="JAXAFJ010000001">
    <property type="protein sequence ID" value="MDX6804868.1"/>
    <property type="molecule type" value="Genomic_DNA"/>
</dbReference>
<accession>A0ABU4RKX7</accession>